<dbReference type="InterPro" id="IPR003034">
    <property type="entry name" value="SAP_dom"/>
</dbReference>
<evidence type="ECO:0000313" key="4">
    <source>
        <dbReference type="EMBL" id="KAE9393977.1"/>
    </source>
</evidence>
<accession>A0A6A4H9T8</accession>
<keyword evidence="2" id="KW-0812">Transmembrane</keyword>
<dbReference type="GO" id="GO:0016020">
    <property type="term" value="C:membrane"/>
    <property type="evidence" value="ECO:0007669"/>
    <property type="project" value="TreeGrafter"/>
</dbReference>
<dbReference type="InterPro" id="IPR038872">
    <property type="entry name" value="Put_GTT3"/>
</dbReference>
<keyword evidence="2" id="KW-1133">Transmembrane helix</keyword>
<dbReference type="PANTHER" id="PTHR41807">
    <property type="entry name" value="GLUTATHIONE TRANSFERASE 3"/>
    <property type="match status" value="1"/>
</dbReference>
<dbReference type="Proteomes" id="UP000799118">
    <property type="component" value="Unassembled WGS sequence"/>
</dbReference>
<proteinExistence type="predicted"/>
<dbReference type="OrthoDB" id="5569309at2759"/>
<evidence type="ECO:0000256" key="1">
    <source>
        <dbReference type="SAM" id="MobiDB-lite"/>
    </source>
</evidence>
<organism evidence="4 5">
    <name type="scientific">Gymnopus androsaceus JB14</name>
    <dbReference type="NCBI Taxonomy" id="1447944"/>
    <lineage>
        <taxon>Eukaryota</taxon>
        <taxon>Fungi</taxon>
        <taxon>Dikarya</taxon>
        <taxon>Basidiomycota</taxon>
        <taxon>Agaricomycotina</taxon>
        <taxon>Agaricomycetes</taxon>
        <taxon>Agaricomycetidae</taxon>
        <taxon>Agaricales</taxon>
        <taxon>Marasmiineae</taxon>
        <taxon>Omphalotaceae</taxon>
        <taxon>Gymnopus</taxon>
    </lineage>
</organism>
<evidence type="ECO:0000256" key="2">
    <source>
        <dbReference type="SAM" id="Phobius"/>
    </source>
</evidence>
<dbReference type="EMBL" id="ML769560">
    <property type="protein sequence ID" value="KAE9393977.1"/>
    <property type="molecule type" value="Genomic_DNA"/>
</dbReference>
<name>A0A6A4H9T8_9AGAR</name>
<evidence type="ECO:0000259" key="3">
    <source>
        <dbReference type="PROSITE" id="PS50800"/>
    </source>
</evidence>
<feature type="region of interest" description="Disordered" evidence="1">
    <location>
        <begin position="43"/>
        <end position="92"/>
    </location>
</feature>
<gene>
    <name evidence="4" type="ORF">BT96DRAFT_923798</name>
</gene>
<reference evidence="4" key="1">
    <citation type="journal article" date="2019" name="Environ. Microbiol.">
        <title>Fungal ecological strategies reflected in gene transcription - a case study of two litter decomposers.</title>
        <authorList>
            <person name="Barbi F."/>
            <person name="Kohler A."/>
            <person name="Barry K."/>
            <person name="Baskaran P."/>
            <person name="Daum C."/>
            <person name="Fauchery L."/>
            <person name="Ihrmark K."/>
            <person name="Kuo A."/>
            <person name="LaButti K."/>
            <person name="Lipzen A."/>
            <person name="Morin E."/>
            <person name="Grigoriev I.V."/>
            <person name="Henrissat B."/>
            <person name="Lindahl B."/>
            <person name="Martin F."/>
        </authorList>
    </citation>
    <scope>NUCLEOTIDE SEQUENCE</scope>
    <source>
        <strain evidence="4">JB14</strain>
    </source>
</reference>
<keyword evidence="2" id="KW-0472">Membrane</keyword>
<feature type="transmembrane region" description="Helical" evidence="2">
    <location>
        <begin position="199"/>
        <end position="218"/>
    </location>
</feature>
<feature type="domain" description="SAP" evidence="3">
    <location>
        <begin position="9"/>
        <end position="43"/>
    </location>
</feature>
<dbReference type="PROSITE" id="PS50800">
    <property type="entry name" value="SAP"/>
    <property type="match status" value="1"/>
</dbReference>
<dbReference type="PANTHER" id="PTHR41807:SF1">
    <property type="entry name" value="GLUTATHIONE TRANSFERASE 3"/>
    <property type="match status" value="1"/>
</dbReference>
<feature type="compositionally biased region" description="Polar residues" evidence="1">
    <location>
        <begin position="75"/>
        <end position="90"/>
    </location>
</feature>
<evidence type="ECO:0000313" key="5">
    <source>
        <dbReference type="Proteomes" id="UP000799118"/>
    </source>
</evidence>
<protein>
    <recommendedName>
        <fullName evidence="3">SAP domain-containing protein</fullName>
    </recommendedName>
</protein>
<sequence>MSSIFTGSLQPKKKGDLQSLADALNISSDGTKEELYNRLKKHLDKHQDELETDPQFSGLFDRRRKRKESAPPPSKRTTVDSTTDARSSNARRVVPMVPLYESTPAKDLSDVSAFLKHPETSPNKRTSLAILATPSSSPPLPTSPETSMVDQSFIQRNIVPAERVDGLAQVVRRKQDEAVRTTNQVLFNARAFLSNSRTIWIGSALIQLLYIYISIVPWQHLHIPFSATSAPGASDIPPSTIVPKPTAHSWTFASITIPYPPLATFQSHMFWTILLHWAIPTVLVPVIAGILISFKPPPPTTTTAPQVTLSESREISRIIRDGDEEEGEERTAPAALTRLAVPFDPLTASIARLAAEVAYTYPKYGPFSLMSNASPTIESVDVLGSRWRIISASVGLAFAFAEAISGAGLLGRSGVELQTPTSKRTLRQHETVDTVVDSQSEVD</sequence>
<dbReference type="AlphaFoldDB" id="A0A6A4H9T8"/>
<feature type="transmembrane region" description="Helical" evidence="2">
    <location>
        <begin position="269"/>
        <end position="292"/>
    </location>
</feature>
<keyword evidence="5" id="KW-1185">Reference proteome</keyword>